<gene>
    <name evidence="3" type="ORF">HMPREF1991_01448</name>
</gene>
<dbReference type="Pfam" id="PF19841">
    <property type="entry name" value="GldN"/>
    <property type="match status" value="1"/>
</dbReference>
<reference evidence="3 4" key="1">
    <citation type="submission" date="2013-08" db="EMBL/GenBank/DDBJ databases">
        <authorList>
            <person name="Weinstock G."/>
            <person name="Sodergren E."/>
            <person name="Wylie T."/>
            <person name="Fulton L."/>
            <person name="Fulton R."/>
            <person name="Fronick C."/>
            <person name="O'Laughlin M."/>
            <person name="Godfrey J."/>
            <person name="Miner T."/>
            <person name="Herter B."/>
            <person name="Appelbaum E."/>
            <person name="Cordes M."/>
            <person name="Lek S."/>
            <person name="Wollam A."/>
            <person name="Pepin K.H."/>
            <person name="Palsikar V.B."/>
            <person name="Mitreva M."/>
            <person name="Wilson R.K."/>
        </authorList>
    </citation>
    <scope>NUCLEOTIDE SEQUENCE [LARGE SCALE GENOMIC DNA]</scope>
    <source>
        <strain evidence="3 4">ATCC 15930</strain>
    </source>
</reference>
<comment type="caution">
    <text evidence="3">The sequence shown here is derived from an EMBL/GenBank/DDBJ whole genome shotgun (WGS) entry which is preliminary data.</text>
</comment>
<accession>A0A069QI70</accession>
<sequence length="340" mass="38956">MIRLAFIILMSCALQVAFAQPPARRHDQQHTATSNTDNVSLRARISFPTQSKMDEDVVWRRDIYRELNLTEDANAGLYYPVEPIDGRMNLFTYLFKLVMRGQVKAYEYRLDGNESFEDSARVKPLALLDNYHIFYERVDGRVRIDNSDIPSREVTAYYIKESAYYDQATATFHTKVLALCPIMKRQDDFGDATAYPLFWVKYDDLAPFLAKQTVMTSNLNNAATMSLADYFTMNKYRGKIYKTNNMLGLTLAQYCKNDSAMAQEQKRIEAEIAAFEKGMWGVKAPQQVDSLAQNTKTRRGVKAPRANRRATMAPAPKKEKAARSSQSASSPRMSVRRERH</sequence>
<protein>
    <submittedName>
        <fullName evidence="3">Gliding motility-associated protein GldN</fullName>
    </submittedName>
</protein>
<dbReference type="HOGENOM" id="CLU_056167_0_0_10"/>
<feature type="compositionally biased region" description="Basic residues" evidence="1">
    <location>
        <begin position="296"/>
        <end position="308"/>
    </location>
</feature>
<dbReference type="AlphaFoldDB" id="A0A069QI70"/>
<name>A0A069QI70_HOYLO</name>
<dbReference type="EMBL" id="JNGW01000062">
    <property type="protein sequence ID" value="KDR52495.1"/>
    <property type="molecule type" value="Genomic_DNA"/>
</dbReference>
<dbReference type="NCBIfam" id="TIGR03523">
    <property type="entry name" value="GldN"/>
    <property type="match status" value="1"/>
</dbReference>
<organism evidence="3 4">
    <name type="scientific">Hoylesella loescheii DSM 19665 = JCM 12249 = ATCC 15930</name>
    <dbReference type="NCBI Taxonomy" id="1122985"/>
    <lineage>
        <taxon>Bacteria</taxon>
        <taxon>Pseudomonadati</taxon>
        <taxon>Bacteroidota</taxon>
        <taxon>Bacteroidia</taxon>
        <taxon>Bacteroidales</taxon>
        <taxon>Prevotellaceae</taxon>
        <taxon>Hoylesella</taxon>
    </lineage>
</organism>
<keyword evidence="2" id="KW-0732">Signal</keyword>
<dbReference type="InterPro" id="IPR019847">
    <property type="entry name" value="Gliding_motility_assoc_GldN"/>
</dbReference>
<feature type="signal peptide" evidence="2">
    <location>
        <begin position="1"/>
        <end position="19"/>
    </location>
</feature>
<dbReference type="RefSeq" id="WP_025790090.1">
    <property type="nucleotide sequence ID" value="NZ_KB899222.1"/>
</dbReference>
<feature type="region of interest" description="Disordered" evidence="1">
    <location>
        <begin position="286"/>
        <end position="340"/>
    </location>
</feature>
<keyword evidence="4" id="KW-1185">Reference proteome</keyword>
<evidence type="ECO:0000313" key="3">
    <source>
        <dbReference type="EMBL" id="KDR52495.1"/>
    </source>
</evidence>
<dbReference type="PATRIC" id="fig|1122985.7.peg.1503"/>
<dbReference type="eggNOG" id="ENOG502Z7JF">
    <property type="taxonomic scope" value="Bacteria"/>
</dbReference>
<evidence type="ECO:0000256" key="1">
    <source>
        <dbReference type="SAM" id="MobiDB-lite"/>
    </source>
</evidence>
<dbReference type="Proteomes" id="UP000027442">
    <property type="component" value="Unassembled WGS sequence"/>
</dbReference>
<proteinExistence type="predicted"/>
<evidence type="ECO:0000313" key="4">
    <source>
        <dbReference type="Proteomes" id="UP000027442"/>
    </source>
</evidence>
<feature type="compositionally biased region" description="Low complexity" evidence="1">
    <location>
        <begin position="323"/>
        <end position="333"/>
    </location>
</feature>
<evidence type="ECO:0000256" key="2">
    <source>
        <dbReference type="SAM" id="SignalP"/>
    </source>
</evidence>
<feature type="chain" id="PRO_5001665353" evidence="2">
    <location>
        <begin position="20"/>
        <end position="340"/>
    </location>
</feature>